<keyword evidence="1" id="KW-0723">Serine/threonine-protein kinase</keyword>
<dbReference type="SUPFAM" id="SSF56112">
    <property type="entry name" value="Protein kinase-like (PK-like)"/>
    <property type="match status" value="1"/>
</dbReference>
<sequence>MIKNKIMDSIKQIQVISSNANDLVSVNGHSKNLEFIGVGTDAAVFRLLDEPELAIKVFSEDKLVKMESEIQVYKTLGQTEFFPHFYGQGPNFLLLSFEQGLTLYDCLLKGVHIPLKAIEDVERARNYAAERGLNASDIHLKNILLHEGRAKVIDVSEYMKEDSDKRWDYLKRGYLDYYHLIDGREIPLWIMEAVRKAYHQQSNAPFNLQNFIEKFVRLFKL</sequence>
<dbReference type="RefSeq" id="WP_034631644.1">
    <property type="nucleotide sequence ID" value="NZ_JRJU01000027.1"/>
</dbReference>
<gene>
    <name evidence="1" type="ORF">LQ50_18360</name>
</gene>
<dbReference type="EMBL" id="JRJU01000027">
    <property type="protein sequence ID" value="KHF38896.1"/>
    <property type="molecule type" value="Genomic_DNA"/>
</dbReference>
<comment type="caution">
    <text evidence="1">The sequence shown here is derived from an EMBL/GenBank/DDBJ whole genome shotgun (WGS) entry which is preliminary data.</text>
</comment>
<dbReference type="AlphaFoldDB" id="A0A0B0IGY2"/>
<keyword evidence="1" id="KW-0418">Kinase</keyword>
<dbReference type="STRING" id="333138.LQ50_18360"/>
<dbReference type="InterPro" id="IPR011009">
    <property type="entry name" value="Kinase-like_dom_sf"/>
</dbReference>
<evidence type="ECO:0000313" key="2">
    <source>
        <dbReference type="Proteomes" id="UP000030832"/>
    </source>
</evidence>
<dbReference type="OrthoDB" id="529320at2"/>
<proteinExistence type="predicted"/>
<dbReference type="Proteomes" id="UP000030832">
    <property type="component" value="Unassembled WGS sequence"/>
</dbReference>
<keyword evidence="1" id="KW-0808">Transferase</keyword>
<protein>
    <submittedName>
        <fullName evidence="1">Serine/threonine protein kinase</fullName>
    </submittedName>
</protein>
<dbReference type="Gene3D" id="1.10.510.10">
    <property type="entry name" value="Transferase(Phosphotransferase) domain 1"/>
    <property type="match status" value="1"/>
</dbReference>
<name>A0A0B0IGY2_9BACI</name>
<evidence type="ECO:0000313" key="1">
    <source>
        <dbReference type="EMBL" id="KHF38896.1"/>
    </source>
</evidence>
<keyword evidence="2" id="KW-1185">Reference proteome</keyword>
<organism evidence="1 2">
    <name type="scientific">Halalkalibacter okhensis</name>
    <dbReference type="NCBI Taxonomy" id="333138"/>
    <lineage>
        <taxon>Bacteria</taxon>
        <taxon>Bacillati</taxon>
        <taxon>Bacillota</taxon>
        <taxon>Bacilli</taxon>
        <taxon>Bacillales</taxon>
        <taxon>Bacillaceae</taxon>
        <taxon>Halalkalibacter</taxon>
    </lineage>
</organism>
<accession>A0A0B0IGY2</accession>
<dbReference type="eggNOG" id="COG0515">
    <property type="taxonomic scope" value="Bacteria"/>
</dbReference>
<dbReference type="GO" id="GO:0004674">
    <property type="term" value="F:protein serine/threonine kinase activity"/>
    <property type="evidence" value="ECO:0007669"/>
    <property type="project" value="UniProtKB-KW"/>
</dbReference>
<reference evidence="1 2" key="1">
    <citation type="submission" date="2014-09" db="EMBL/GenBank/DDBJ databases">
        <title>Genome sequencing and annotation of Bacillus Okhensis strain Kh10-101T.</title>
        <authorList>
            <person name="Prakash J.S."/>
        </authorList>
    </citation>
    <scope>NUCLEOTIDE SEQUENCE [LARGE SCALE GENOMIC DNA]</scope>
    <source>
        <strain evidence="2">Kh10-101T</strain>
    </source>
</reference>